<organism evidence="1 2">
    <name type="scientific">Glarea lozoyensis (strain ATCC 20868 / MF5171)</name>
    <dbReference type="NCBI Taxonomy" id="1116229"/>
    <lineage>
        <taxon>Eukaryota</taxon>
        <taxon>Fungi</taxon>
        <taxon>Dikarya</taxon>
        <taxon>Ascomycota</taxon>
        <taxon>Pezizomycotina</taxon>
        <taxon>Leotiomycetes</taxon>
        <taxon>Helotiales</taxon>
        <taxon>Helotiaceae</taxon>
        <taxon>Glarea</taxon>
    </lineage>
</organism>
<protein>
    <submittedName>
        <fullName evidence="1">Uncharacterized protein</fullName>
    </submittedName>
</protein>
<evidence type="ECO:0000313" key="2">
    <source>
        <dbReference type="Proteomes" id="UP000016922"/>
    </source>
</evidence>
<dbReference type="GeneID" id="19461636"/>
<dbReference type="OrthoDB" id="5238363at2759"/>
<dbReference type="AlphaFoldDB" id="S3D3M6"/>
<accession>S3D3M6</accession>
<dbReference type="EMBL" id="KE145370">
    <property type="protein sequence ID" value="EPE26666.1"/>
    <property type="molecule type" value="Genomic_DNA"/>
</dbReference>
<sequence length="202" mass="23053">MFRTARLLNSLTSTSQPIKIHSAQSLVQVNRSKRISHLLVFHSTNHCYHLHSDRIRIDGVVQPIHVWADRSRWYKRTDSLWWSVICKKDAALMRRTVRSYTARRVRNAVTESLKKQGYNPDGSRLVEDGVPNLFGTLQVMPRSKALTAKYVEILKETDLVVKLISSPGSAKKLQEILERKTAKFESGKTKSNTRSVPIVSSL</sequence>
<dbReference type="Proteomes" id="UP000016922">
    <property type="component" value="Unassembled WGS sequence"/>
</dbReference>
<gene>
    <name evidence="1" type="ORF">GLAREA_02579</name>
</gene>
<dbReference type="HOGENOM" id="CLU_1354721_0_0_1"/>
<dbReference type="KEGG" id="glz:GLAREA_02579"/>
<proteinExistence type="predicted"/>
<keyword evidence="2" id="KW-1185">Reference proteome</keyword>
<evidence type="ECO:0000313" key="1">
    <source>
        <dbReference type="EMBL" id="EPE26666.1"/>
    </source>
</evidence>
<name>S3D3M6_GLAL2</name>
<reference evidence="1 2" key="1">
    <citation type="journal article" date="2013" name="BMC Genomics">
        <title>Genomics-driven discovery of the pneumocandin biosynthetic gene cluster in the fungus Glarea lozoyensis.</title>
        <authorList>
            <person name="Chen L."/>
            <person name="Yue Q."/>
            <person name="Zhang X."/>
            <person name="Xiang M."/>
            <person name="Wang C."/>
            <person name="Li S."/>
            <person name="Che Y."/>
            <person name="Ortiz-Lopez F.J."/>
            <person name="Bills G.F."/>
            <person name="Liu X."/>
            <person name="An Z."/>
        </authorList>
    </citation>
    <scope>NUCLEOTIDE SEQUENCE [LARGE SCALE GENOMIC DNA]</scope>
    <source>
        <strain evidence="2">ATCC 20868 / MF5171</strain>
    </source>
</reference>
<dbReference type="RefSeq" id="XP_008085856.1">
    <property type="nucleotide sequence ID" value="XM_008087665.1"/>
</dbReference>